<feature type="domain" description="Conserved oligomeric complex COG6 N-terminal" evidence="12">
    <location>
        <begin position="42"/>
        <end position="154"/>
    </location>
</feature>
<reference evidence="14" key="1">
    <citation type="journal article" date="2019" name="G3 (Bethesda)">
        <title>Genome Assemblies of Two Rare Opportunistic Yeast Pathogens: Diutina rugosa (syn. Candida rugosa) and Trichomonascus ciferrii (syn. Candida ciferrii).</title>
        <authorList>
            <person name="Mixao V."/>
            <person name="Saus E."/>
            <person name="Hansen A.P."/>
            <person name="Lass-Florl C."/>
            <person name="Gabaldon T."/>
        </authorList>
    </citation>
    <scope>NUCLEOTIDE SEQUENCE</scope>
    <source>
        <strain evidence="14">CBS 4856</strain>
    </source>
</reference>
<dbReference type="PANTHER" id="PTHR21506:SF0">
    <property type="entry name" value="CONSERVED OLIGOMERIC GOLGI COMPLEX SUBUNIT 6"/>
    <property type="match status" value="1"/>
</dbReference>
<evidence type="ECO:0000256" key="4">
    <source>
        <dbReference type="ARBA" id="ARBA00022448"/>
    </source>
</evidence>
<comment type="caution">
    <text evidence="14">The sequence shown here is derived from an EMBL/GenBank/DDBJ whole genome shotgun (WGS) entry which is preliminary data.</text>
</comment>
<proteinExistence type="inferred from homology"/>
<evidence type="ECO:0000259" key="12">
    <source>
        <dbReference type="Pfam" id="PF06419"/>
    </source>
</evidence>
<sequence>MSSGEEVVSTPLRADNVISQKIANILSTSYTDVSIRKALESLDQRVEKNTVETRRHLRSNTEAEVIKANGVVLKDFSKIASHLRSLGDSIKELNQKTQDMEKLVNDASRSTSQIVKESNELKIQDEKILGKQALLQAYESAFIISPEEIEVLTSAASPVDDQFFQGLERIKRVHEDCQALLATENSKSQAGGLEIMSSMSEYLDRAYDKLYYSVQHEFKHLSGQYVQLGKKIRRSLIALAEKPSLFESALNGLCENRQKHLSMEFVNALSTETASSKPIDYYAYDPLRYIGDIMAWIHSAAVNERENLDALFQTDTMTSGLRQGLASEPWEHGKLDDIKGTVDSQIDKITGSLVRPLKVRVEQVISAETKVTTVYQVSNVLLFYHNTFLKHFKQESAIILALTRLRDTCMRQFRTCLEDKIHQVKENQLQANTDLQPPEFLFDANSDLKAVLTSYESSMAYTAGGNEELRQIIEDMTEPYLECCRRISSDLGDTAAEVFLINCYDLVKINCLSLFNSLTEYKIQQLDTRIEELIGVLVDRQFAQFLKSSGIEEYKDKLNDEQGVVALSTKLDDFLPAATMESTPQLHRLSSPRIGSTITLRASQKFCAEFQRLEAKISNLYPDEQTRSQLFPRSLDEVKVLLAID</sequence>
<evidence type="ECO:0000256" key="7">
    <source>
        <dbReference type="ARBA" id="ARBA00023136"/>
    </source>
</evidence>
<evidence type="ECO:0000256" key="9">
    <source>
        <dbReference type="ARBA" id="ARBA00043873"/>
    </source>
</evidence>
<dbReference type="VEuPathDB" id="FungiDB:TRICI_002621"/>
<evidence type="ECO:0000259" key="13">
    <source>
        <dbReference type="Pfam" id="PF20653"/>
    </source>
</evidence>
<evidence type="ECO:0000256" key="6">
    <source>
        <dbReference type="ARBA" id="ARBA00023034"/>
    </source>
</evidence>
<dbReference type="GO" id="GO:0017119">
    <property type="term" value="C:Golgi transport complex"/>
    <property type="evidence" value="ECO:0007669"/>
    <property type="project" value="UniProtKB-UniRule"/>
</dbReference>
<accession>A0A642V7I3</accession>
<dbReference type="Pfam" id="PF20653">
    <property type="entry name" value="COG6_C"/>
    <property type="match status" value="1"/>
</dbReference>
<keyword evidence="11" id="KW-0175">Coiled coil</keyword>
<gene>
    <name evidence="14" type="ORF">TRICI_002621</name>
</gene>
<feature type="coiled-coil region" evidence="11">
    <location>
        <begin position="83"/>
        <end position="110"/>
    </location>
</feature>
<dbReference type="InterPro" id="IPR010490">
    <property type="entry name" value="COG6"/>
</dbReference>
<dbReference type="GO" id="GO:0000139">
    <property type="term" value="C:Golgi membrane"/>
    <property type="evidence" value="ECO:0007669"/>
    <property type="project" value="UniProtKB-SubCell"/>
</dbReference>
<evidence type="ECO:0000256" key="2">
    <source>
        <dbReference type="ARBA" id="ARBA00011023"/>
    </source>
</evidence>
<comment type="function">
    <text evidence="9">Acts as a component of the peripheral membrane COG complex that is involved in intra-Golgi protein trafficking. COG is located at the cis-Golgi, and regulates tethering of retrograde intra-Golgi vesicles and possibly a number of other membrane trafficking events.</text>
</comment>
<name>A0A642V7I3_9ASCO</name>
<comment type="similarity">
    <text evidence="2 10">Belongs to the COG6 family.</text>
</comment>
<keyword evidence="6 10" id="KW-0333">Golgi apparatus</keyword>
<dbReference type="GO" id="GO:0006891">
    <property type="term" value="P:intra-Golgi vesicle-mediated transport"/>
    <property type="evidence" value="ECO:0007669"/>
    <property type="project" value="UniProtKB-UniRule"/>
</dbReference>
<dbReference type="Pfam" id="PF06419">
    <property type="entry name" value="COG6_N"/>
    <property type="match status" value="1"/>
</dbReference>
<keyword evidence="5 10" id="KW-0653">Protein transport</keyword>
<evidence type="ECO:0000256" key="3">
    <source>
        <dbReference type="ARBA" id="ARBA00020973"/>
    </source>
</evidence>
<dbReference type="EMBL" id="SWFS01000179">
    <property type="protein sequence ID" value="KAA8915264.1"/>
    <property type="molecule type" value="Genomic_DNA"/>
</dbReference>
<dbReference type="InterPro" id="IPR048369">
    <property type="entry name" value="COG6_C"/>
</dbReference>
<keyword evidence="7 10" id="KW-0472">Membrane</keyword>
<evidence type="ECO:0000256" key="8">
    <source>
        <dbReference type="ARBA" id="ARBA00031348"/>
    </source>
</evidence>
<dbReference type="AlphaFoldDB" id="A0A642V7I3"/>
<dbReference type="OrthoDB" id="272987at2759"/>
<dbReference type="GO" id="GO:0015031">
    <property type="term" value="P:protein transport"/>
    <property type="evidence" value="ECO:0007669"/>
    <property type="project" value="UniProtKB-KW"/>
</dbReference>
<dbReference type="Proteomes" id="UP000761534">
    <property type="component" value="Unassembled WGS sequence"/>
</dbReference>
<organism evidence="14 15">
    <name type="scientific">Trichomonascus ciferrii</name>
    <dbReference type="NCBI Taxonomy" id="44093"/>
    <lineage>
        <taxon>Eukaryota</taxon>
        <taxon>Fungi</taxon>
        <taxon>Dikarya</taxon>
        <taxon>Ascomycota</taxon>
        <taxon>Saccharomycotina</taxon>
        <taxon>Dipodascomycetes</taxon>
        <taxon>Dipodascales</taxon>
        <taxon>Trichomonascaceae</taxon>
        <taxon>Trichomonascus</taxon>
        <taxon>Trichomonascus ciferrii complex</taxon>
    </lineage>
</organism>
<dbReference type="SMART" id="SM01087">
    <property type="entry name" value="COG6"/>
    <property type="match status" value="1"/>
</dbReference>
<evidence type="ECO:0000313" key="14">
    <source>
        <dbReference type="EMBL" id="KAA8915264.1"/>
    </source>
</evidence>
<comment type="subcellular location">
    <subcellularLocation>
        <location evidence="1 10">Golgi apparatus membrane</location>
        <topology evidence="1 10">Peripheral membrane protein</topology>
    </subcellularLocation>
</comment>
<evidence type="ECO:0000256" key="5">
    <source>
        <dbReference type="ARBA" id="ARBA00022927"/>
    </source>
</evidence>
<evidence type="ECO:0000256" key="1">
    <source>
        <dbReference type="ARBA" id="ARBA00004395"/>
    </source>
</evidence>
<evidence type="ECO:0000256" key="11">
    <source>
        <dbReference type="SAM" id="Coils"/>
    </source>
</evidence>
<comment type="function">
    <text evidence="10">Acts as component of the peripheral membrane COG complex that is involved in intra-Golgi protein trafficking. COG is located at the cis-Golgi, and regulates tethering of retrograde intra-Golgi vesicles and possibly a number of other membrane trafficking events.</text>
</comment>
<comment type="subunit">
    <text evidence="10">Component of the conserved oligomeric Golgi complex.</text>
</comment>
<protein>
    <recommendedName>
        <fullName evidence="3 10">Conserved oligomeric Golgi complex subunit 6</fullName>
        <shortName evidence="10">COG complex subunit 6</shortName>
    </recommendedName>
    <alternativeName>
        <fullName evidence="8 10">Component of oligomeric Golgi complex 6</fullName>
    </alternativeName>
</protein>
<evidence type="ECO:0000313" key="15">
    <source>
        <dbReference type="Proteomes" id="UP000761534"/>
    </source>
</evidence>
<evidence type="ECO:0000256" key="10">
    <source>
        <dbReference type="RuleBase" id="RU365075"/>
    </source>
</evidence>
<keyword evidence="15" id="KW-1185">Reference proteome</keyword>
<keyword evidence="4 10" id="KW-0813">Transport</keyword>
<feature type="domain" description="Conserved Oligomeric Golgi complex subunit 6 C-terminal" evidence="13">
    <location>
        <begin position="191"/>
        <end position="642"/>
    </location>
</feature>
<dbReference type="InterPro" id="IPR048368">
    <property type="entry name" value="COG6_N"/>
</dbReference>
<dbReference type="PANTHER" id="PTHR21506">
    <property type="entry name" value="COMPONENT OF OLIGOMERIC GOLGI COMPLEX 6"/>
    <property type="match status" value="1"/>
</dbReference>